<evidence type="ECO:0000313" key="2">
    <source>
        <dbReference type="EMBL" id="QED29734.1"/>
    </source>
</evidence>
<gene>
    <name evidence="2" type="ORF">FRD01_21355</name>
</gene>
<proteinExistence type="predicted"/>
<dbReference type="GO" id="GO:0140359">
    <property type="term" value="F:ABC-type transporter activity"/>
    <property type="evidence" value="ECO:0007669"/>
    <property type="project" value="InterPro"/>
</dbReference>
<protein>
    <submittedName>
        <fullName evidence="2">ABC transporter permease subunit</fullName>
    </submittedName>
</protein>
<feature type="transmembrane region" description="Helical" evidence="1">
    <location>
        <begin position="133"/>
        <end position="151"/>
    </location>
</feature>
<dbReference type="AlphaFoldDB" id="A0A5B8XWD4"/>
<keyword evidence="3" id="KW-1185">Reference proteome</keyword>
<feature type="transmembrane region" description="Helical" evidence="1">
    <location>
        <begin position="107"/>
        <end position="127"/>
    </location>
</feature>
<feature type="transmembrane region" description="Helical" evidence="1">
    <location>
        <begin position="30"/>
        <end position="53"/>
    </location>
</feature>
<keyword evidence="1" id="KW-0812">Transmembrane</keyword>
<evidence type="ECO:0000256" key="1">
    <source>
        <dbReference type="SAM" id="Phobius"/>
    </source>
</evidence>
<dbReference type="OrthoDB" id="9810558at2"/>
<dbReference type="KEGG" id="bbae:FRD01_21355"/>
<organism evidence="2 3">
    <name type="scientific">Microvenator marinus</name>
    <dbReference type="NCBI Taxonomy" id="2600177"/>
    <lineage>
        <taxon>Bacteria</taxon>
        <taxon>Deltaproteobacteria</taxon>
        <taxon>Bradymonadales</taxon>
        <taxon>Microvenatoraceae</taxon>
        <taxon>Microvenator</taxon>
    </lineage>
</organism>
<dbReference type="GO" id="GO:0005886">
    <property type="term" value="C:plasma membrane"/>
    <property type="evidence" value="ECO:0007669"/>
    <property type="project" value="UniProtKB-SubCell"/>
</dbReference>
<reference evidence="2 3" key="1">
    <citation type="submission" date="2019-08" db="EMBL/GenBank/DDBJ databases">
        <authorList>
            <person name="Liang Q."/>
        </authorList>
    </citation>
    <scope>NUCLEOTIDE SEQUENCE [LARGE SCALE GENOMIC DNA]</scope>
    <source>
        <strain evidence="2 3">V1718</strain>
    </source>
</reference>
<feature type="transmembrane region" description="Helical" evidence="1">
    <location>
        <begin position="242"/>
        <end position="261"/>
    </location>
</feature>
<dbReference type="RefSeq" id="WP_146962967.1">
    <property type="nucleotide sequence ID" value="NZ_CP042467.1"/>
</dbReference>
<name>A0A5B8XWD4_9DELT</name>
<feature type="transmembrane region" description="Helical" evidence="1">
    <location>
        <begin position="65"/>
        <end position="86"/>
    </location>
</feature>
<dbReference type="PANTHER" id="PTHR43471:SF10">
    <property type="entry name" value="SLL1107 PROTEIN"/>
    <property type="match status" value="1"/>
</dbReference>
<dbReference type="EMBL" id="CP042467">
    <property type="protein sequence ID" value="QED29734.1"/>
    <property type="molecule type" value="Genomic_DNA"/>
</dbReference>
<keyword evidence="1" id="KW-1133">Transmembrane helix</keyword>
<evidence type="ECO:0000313" key="3">
    <source>
        <dbReference type="Proteomes" id="UP000321595"/>
    </source>
</evidence>
<sequence length="267" mass="29267">MSLSNLFLKHYLPVWAIALNSFRDALRNKVLGGLLGLSFMVIGIGSLMGEMSLHNEVRVATNSGIFLTTLFAVVMGVYASVTLFHTELERRTIYTLLSKPIDHWHFLLGKFLGVSAISATVVVVLGVTSGSLVVFQGGSLNSTFLAAYFMAFLQSTVVASLTILFATFSGSLVAGISAFTLFVAGNLHTQMEMAIEHFRETTPSIVPVLNAVKFALPNFEAMNLSYELTYGTAVPLNYWVTALWYASSYIALVLMISIFIFSRKDFQ</sequence>
<dbReference type="PANTHER" id="PTHR43471">
    <property type="entry name" value="ABC TRANSPORTER PERMEASE"/>
    <property type="match status" value="1"/>
</dbReference>
<feature type="transmembrane region" description="Helical" evidence="1">
    <location>
        <begin position="163"/>
        <end position="184"/>
    </location>
</feature>
<keyword evidence="1" id="KW-0472">Membrane</keyword>
<dbReference type="Pfam" id="PF12679">
    <property type="entry name" value="ABC2_membrane_2"/>
    <property type="match status" value="1"/>
</dbReference>
<accession>A0A5B8XWD4</accession>
<dbReference type="Proteomes" id="UP000321595">
    <property type="component" value="Chromosome"/>
</dbReference>